<dbReference type="EMBL" id="JMSN01000188">
    <property type="protein sequence ID" value="KDN35943.1"/>
    <property type="molecule type" value="Genomic_DNA"/>
</dbReference>
<reference evidence="1 2" key="1">
    <citation type="submission" date="2014-05" db="EMBL/GenBank/DDBJ databases">
        <title>Draft genome sequence of a rare smut relative, Tilletiaria anomala UBC 951.</title>
        <authorList>
            <consortium name="DOE Joint Genome Institute"/>
            <person name="Toome M."/>
            <person name="Kuo A."/>
            <person name="Henrissat B."/>
            <person name="Lipzen A."/>
            <person name="Tritt A."/>
            <person name="Yoshinaga Y."/>
            <person name="Zane M."/>
            <person name="Barry K."/>
            <person name="Grigoriev I.V."/>
            <person name="Spatafora J.W."/>
            <person name="Aimea M.C."/>
        </authorList>
    </citation>
    <scope>NUCLEOTIDE SEQUENCE [LARGE SCALE GENOMIC DNA]</scope>
    <source>
        <strain evidence="1 2">UBC 951</strain>
    </source>
</reference>
<dbReference type="HOGENOM" id="CLU_1620222_0_0_1"/>
<organism evidence="1 2">
    <name type="scientific">Tilletiaria anomala (strain ATCC 24038 / CBS 436.72 / UBC 951)</name>
    <dbReference type="NCBI Taxonomy" id="1037660"/>
    <lineage>
        <taxon>Eukaryota</taxon>
        <taxon>Fungi</taxon>
        <taxon>Dikarya</taxon>
        <taxon>Basidiomycota</taxon>
        <taxon>Ustilaginomycotina</taxon>
        <taxon>Exobasidiomycetes</taxon>
        <taxon>Georgefischeriales</taxon>
        <taxon>Tilletiariaceae</taxon>
        <taxon>Tilletiaria</taxon>
    </lineage>
</organism>
<name>A0A066V6P9_TILAU</name>
<accession>A0A066V6P9</accession>
<protein>
    <submittedName>
        <fullName evidence="1">Uncharacterized protein</fullName>
    </submittedName>
</protein>
<dbReference type="Proteomes" id="UP000027361">
    <property type="component" value="Unassembled WGS sequence"/>
</dbReference>
<dbReference type="AlphaFoldDB" id="A0A066V6P9"/>
<keyword evidence="2" id="KW-1185">Reference proteome</keyword>
<dbReference type="RefSeq" id="XP_013239903.1">
    <property type="nucleotide sequence ID" value="XM_013384449.1"/>
</dbReference>
<evidence type="ECO:0000313" key="1">
    <source>
        <dbReference type="EMBL" id="KDN35943.1"/>
    </source>
</evidence>
<sequence>MLGGWPYGLWQQNIVGMHSSSGSTLAPVLSRVRRSLLCLCLSSFISPHRVIGLTWAFVLCRVMRTLLSRGRVAQDRRIHGQEVLQPWSISRSVKVRERERVVSSTALPAARLHNGGVIVTHSRKPIDVGEVPTSTSSDEGPVFTPSLDLLCSSQFDEIMLCTKV</sequence>
<proteinExistence type="predicted"/>
<evidence type="ECO:0000313" key="2">
    <source>
        <dbReference type="Proteomes" id="UP000027361"/>
    </source>
</evidence>
<dbReference type="GeneID" id="25267675"/>
<gene>
    <name evidence="1" type="ORF">K437DRAFT_64618</name>
</gene>
<dbReference type="InParanoid" id="A0A066V6P9"/>
<comment type="caution">
    <text evidence="1">The sequence shown here is derived from an EMBL/GenBank/DDBJ whole genome shotgun (WGS) entry which is preliminary data.</text>
</comment>